<dbReference type="SUPFAM" id="SSF57756">
    <property type="entry name" value="Retrovirus zinc finger-like domains"/>
    <property type="match status" value="1"/>
</dbReference>
<keyword evidence="1" id="KW-0862">Zinc</keyword>
<dbReference type="InterPro" id="IPR025836">
    <property type="entry name" value="Zn_knuckle_CX2CX4HX4C"/>
</dbReference>
<dbReference type="InterPro" id="IPR001878">
    <property type="entry name" value="Znf_CCHC"/>
</dbReference>
<feature type="domain" description="CCHC-type" evidence="2">
    <location>
        <begin position="58"/>
        <end position="73"/>
    </location>
</feature>
<dbReference type="EMBL" id="JAKUCV010002372">
    <property type="protein sequence ID" value="KAJ4842865.1"/>
    <property type="molecule type" value="Genomic_DNA"/>
</dbReference>
<dbReference type="GO" id="GO:0003676">
    <property type="term" value="F:nucleic acid binding"/>
    <property type="evidence" value="ECO:0007669"/>
    <property type="project" value="InterPro"/>
</dbReference>
<keyword evidence="1" id="KW-0863">Zinc-finger</keyword>
<dbReference type="OrthoDB" id="1924068at2759"/>
<dbReference type="Pfam" id="PF14392">
    <property type="entry name" value="zf-CCHC_4"/>
    <property type="match status" value="1"/>
</dbReference>
<dbReference type="Proteomes" id="UP001141552">
    <property type="component" value="Unassembled WGS sequence"/>
</dbReference>
<dbReference type="GO" id="GO:0008270">
    <property type="term" value="F:zinc ion binding"/>
    <property type="evidence" value="ECO:0007669"/>
    <property type="project" value="UniProtKB-KW"/>
</dbReference>
<evidence type="ECO:0000259" key="2">
    <source>
        <dbReference type="PROSITE" id="PS50158"/>
    </source>
</evidence>
<name>A0A9Q0JJE7_9ROSI</name>
<evidence type="ECO:0000256" key="1">
    <source>
        <dbReference type="PROSITE-ProRule" id="PRU00047"/>
    </source>
</evidence>
<keyword evidence="1" id="KW-0479">Metal-binding</keyword>
<dbReference type="InterPro" id="IPR036875">
    <property type="entry name" value="Znf_CCHC_sf"/>
</dbReference>
<comment type="caution">
    <text evidence="3">The sequence shown here is derived from an EMBL/GenBank/DDBJ whole genome shotgun (WGS) entry which is preliminary data.</text>
</comment>
<reference evidence="3" key="1">
    <citation type="submission" date="2022-02" db="EMBL/GenBank/DDBJ databases">
        <authorList>
            <person name="Henning P.M."/>
            <person name="McCubbin A.G."/>
            <person name="Shore J.S."/>
        </authorList>
    </citation>
    <scope>NUCLEOTIDE SEQUENCE</scope>
    <source>
        <strain evidence="3">F60SS</strain>
        <tissue evidence="3">Leaves</tissue>
    </source>
</reference>
<evidence type="ECO:0000313" key="3">
    <source>
        <dbReference type="EMBL" id="KAJ4842865.1"/>
    </source>
</evidence>
<accession>A0A9Q0JJE7</accession>
<protein>
    <recommendedName>
        <fullName evidence="2">CCHC-type domain-containing protein</fullName>
    </recommendedName>
</protein>
<gene>
    <name evidence="3" type="ORF">Tsubulata_010457</name>
</gene>
<proteinExistence type="predicted"/>
<organism evidence="3 4">
    <name type="scientific">Turnera subulata</name>
    <dbReference type="NCBI Taxonomy" id="218843"/>
    <lineage>
        <taxon>Eukaryota</taxon>
        <taxon>Viridiplantae</taxon>
        <taxon>Streptophyta</taxon>
        <taxon>Embryophyta</taxon>
        <taxon>Tracheophyta</taxon>
        <taxon>Spermatophyta</taxon>
        <taxon>Magnoliopsida</taxon>
        <taxon>eudicotyledons</taxon>
        <taxon>Gunneridae</taxon>
        <taxon>Pentapetalae</taxon>
        <taxon>rosids</taxon>
        <taxon>fabids</taxon>
        <taxon>Malpighiales</taxon>
        <taxon>Passifloraceae</taxon>
        <taxon>Turnera</taxon>
    </lineage>
</organism>
<sequence length="278" mass="30003">MRGINRFSAPTLTEAESKAVVFEEDETDGVPSELQLSLGSDGKEVWVYFKYERLPWFCFHCGCLGHIAKDCTEVDDDDLLNPLLYQYGGDLRASPMRRPSVARDSIAAPLGVRRKLVFKPVAKEPMVSSGIGDQLRGGDDVDIVDNSIIRSVKGGDSSPTRVQETNRVSGLPFQSPMSQIAARVQGFGISDHTIRREGPLTRTSFDEQIAPRPSSRRVVEGLASPDSHTSLLVSSQVSHAPLLSSPHNSVVGNLDSGDTLGVASGFSTPTFTSEVVSA</sequence>
<evidence type="ECO:0000313" key="4">
    <source>
        <dbReference type="Proteomes" id="UP001141552"/>
    </source>
</evidence>
<dbReference type="PROSITE" id="PS50158">
    <property type="entry name" value="ZF_CCHC"/>
    <property type="match status" value="1"/>
</dbReference>
<dbReference type="AlphaFoldDB" id="A0A9Q0JJE7"/>
<reference evidence="3" key="2">
    <citation type="journal article" date="2023" name="Plants (Basel)">
        <title>Annotation of the Turnera subulata (Passifloraceae) Draft Genome Reveals the S-Locus Evolved after the Divergence of Turneroideae from Passifloroideae in a Stepwise Manner.</title>
        <authorList>
            <person name="Henning P.M."/>
            <person name="Roalson E.H."/>
            <person name="Mir W."/>
            <person name="McCubbin A.G."/>
            <person name="Shore J.S."/>
        </authorList>
    </citation>
    <scope>NUCLEOTIDE SEQUENCE</scope>
    <source>
        <strain evidence="3">F60SS</strain>
    </source>
</reference>
<keyword evidence="4" id="KW-1185">Reference proteome</keyword>